<evidence type="ECO:0000313" key="3">
    <source>
        <dbReference type="Proteomes" id="UP000000378"/>
    </source>
</evidence>
<evidence type="ECO:0000313" key="2">
    <source>
        <dbReference type="EMBL" id="ADI01560.1"/>
    </source>
</evidence>
<reference evidence="2 3" key="2">
    <citation type="journal article" date="2010" name="Stand. Genomic Sci.">
        <title>Complete genome sequence of Syntrophothermus lipocalidus type strain (TGB-C1).</title>
        <authorList>
            <person name="Djao O.D."/>
            <person name="Zhang X."/>
            <person name="Lucas S."/>
            <person name="Lapidus A."/>
            <person name="Del Rio T.G."/>
            <person name="Nolan M."/>
            <person name="Tice H."/>
            <person name="Cheng J.F."/>
            <person name="Han C."/>
            <person name="Tapia R."/>
            <person name="Goodwin L."/>
            <person name="Pitluck S."/>
            <person name="Liolios K."/>
            <person name="Ivanova N."/>
            <person name="Mavromatis K."/>
            <person name="Mikhailova N."/>
            <person name="Ovchinnikova G."/>
            <person name="Pati A."/>
            <person name="Brambilla E."/>
            <person name="Chen A."/>
            <person name="Palaniappan K."/>
            <person name="Land M."/>
            <person name="Hauser L."/>
            <person name="Chang Y.J."/>
            <person name="Jeffries C.D."/>
            <person name="Rohde M."/>
            <person name="Sikorski J."/>
            <person name="Spring S."/>
            <person name="Goker M."/>
            <person name="Detter J.C."/>
            <person name="Woyke T."/>
            <person name="Bristow J."/>
            <person name="Eisen J.A."/>
            <person name="Markowitz V."/>
            <person name="Hugenholtz P."/>
            <person name="Kyrpides N.C."/>
            <person name="Klenk H.P."/>
        </authorList>
    </citation>
    <scope>NUCLEOTIDE SEQUENCE [LARGE SCALE GENOMIC DNA]</scope>
    <source>
        <strain evidence="3">DSM 12680 / TGB-C1</strain>
    </source>
</reference>
<organism evidence="2 3">
    <name type="scientific">Syntrophothermus lipocalidus (strain DSM 12680 / TGB-C1)</name>
    <dbReference type="NCBI Taxonomy" id="643648"/>
    <lineage>
        <taxon>Bacteria</taxon>
        <taxon>Bacillati</taxon>
        <taxon>Bacillota</taxon>
        <taxon>Clostridia</taxon>
        <taxon>Eubacteriales</taxon>
        <taxon>Syntrophomonadaceae</taxon>
        <taxon>Syntrophothermus</taxon>
    </lineage>
</organism>
<dbReference type="KEGG" id="slp:Slip_0780"/>
<feature type="domain" description="AraC effector-binding" evidence="1">
    <location>
        <begin position="5"/>
        <end position="150"/>
    </location>
</feature>
<dbReference type="Pfam" id="PF06445">
    <property type="entry name" value="GyrI-like"/>
    <property type="match status" value="1"/>
</dbReference>
<dbReference type="SMART" id="SM00871">
    <property type="entry name" value="AraC_E_bind"/>
    <property type="match status" value="1"/>
</dbReference>
<dbReference type="HOGENOM" id="CLU_113664_2_2_9"/>
<dbReference type="InterPro" id="IPR011256">
    <property type="entry name" value="Reg_factor_effector_dom_sf"/>
</dbReference>
<dbReference type="Gene3D" id="3.20.80.10">
    <property type="entry name" value="Regulatory factor, effector binding domain"/>
    <property type="match status" value="1"/>
</dbReference>
<dbReference type="InterPro" id="IPR029442">
    <property type="entry name" value="GyrI-like"/>
</dbReference>
<dbReference type="InterPro" id="IPR010499">
    <property type="entry name" value="AraC_E-bd"/>
</dbReference>
<dbReference type="PANTHER" id="PTHR40055">
    <property type="entry name" value="TRANSCRIPTIONAL REGULATOR YGIV-RELATED"/>
    <property type="match status" value="1"/>
</dbReference>
<reference evidence="3" key="1">
    <citation type="journal article" date="2010" name="Stand. Genomic Sci.">
        <title>Complete genome sequence of Syntrophothermus lipocalidus type strain (TGB-C1T).</title>
        <authorList>
            <consortium name="US DOE Joint Genome Institute (JGI-PGF)"/>
            <person name="Djao O."/>
            <person name="Zhang X."/>
            <person name="Lucas S."/>
            <person name="Lapidus A."/>
            <person name="Glavina Del Rio T."/>
            <person name="Nolan M."/>
            <person name="Tice H."/>
            <person name="Cheng J."/>
            <person name="Han C."/>
            <person name="Tapia R."/>
            <person name="Goodwin L."/>
            <person name="Pitluck S."/>
            <person name="Liolios K."/>
            <person name="Ivanova N."/>
            <person name="Mavromatis K."/>
            <person name="Mikhailova N."/>
            <person name="Ovchinnikova G."/>
            <person name="Pati A."/>
            <person name="Brambilla E."/>
            <person name="Chen A."/>
            <person name="Palaniappan K."/>
            <person name="Land M."/>
            <person name="Hauser L."/>
            <person name="Chang Y."/>
            <person name="Jeffries C."/>
            <person name="Rohde M."/>
            <person name="Sikorski J."/>
            <person name="Spring S."/>
            <person name="Goker M."/>
            <person name="Detter J."/>
            <person name="Woyke T."/>
            <person name="Bristow J."/>
            <person name="Eisen J."/>
            <person name="Markowitz V."/>
            <person name="Hugenholtz P."/>
            <person name="Kyrpides N."/>
            <person name="Klenk H."/>
        </authorList>
    </citation>
    <scope>NUCLEOTIDE SEQUENCE [LARGE SCALE GENOMIC DNA]</scope>
    <source>
        <strain evidence="3">DSM 12680 / TGB-C1</strain>
    </source>
</reference>
<dbReference type="AlphaFoldDB" id="D7CLH5"/>
<proteinExistence type="predicted"/>
<protein>
    <submittedName>
        <fullName evidence="2">Transcriptional activator ligand binding domain protein</fullName>
    </submittedName>
</protein>
<name>D7CLH5_SYNLT</name>
<dbReference type="SUPFAM" id="SSF55136">
    <property type="entry name" value="Probable bacterial effector-binding domain"/>
    <property type="match status" value="1"/>
</dbReference>
<keyword evidence="3" id="KW-1185">Reference proteome</keyword>
<accession>D7CLH5</accession>
<dbReference type="EMBL" id="CP002048">
    <property type="protein sequence ID" value="ADI01560.1"/>
    <property type="molecule type" value="Genomic_DNA"/>
</dbReference>
<dbReference type="InterPro" id="IPR050908">
    <property type="entry name" value="SmbC-like"/>
</dbReference>
<dbReference type="RefSeq" id="WP_013174962.1">
    <property type="nucleotide sequence ID" value="NC_014220.1"/>
</dbReference>
<dbReference type="Proteomes" id="UP000000378">
    <property type="component" value="Chromosome"/>
</dbReference>
<sequence>MAGTGEVRRLEELRVASIRQDMPIHELSEVINRLVRFVKEKGIGAGKPMAIYYDKEFNPERADIEVCVPVTNPFPNEGDIRCRILPAGKYLVITHEGAYDTIKAGYERLLHYAQEEGYRIIGPPREVYIVGPGSQETPSAWKTEIYFPVLG</sequence>
<gene>
    <name evidence="2" type="ordered locus">Slip_0780</name>
</gene>
<dbReference type="eggNOG" id="COG4978">
    <property type="taxonomic scope" value="Bacteria"/>
</dbReference>
<dbReference type="STRING" id="643648.Slip_0780"/>
<evidence type="ECO:0000259" key="1">
    <source>
        <dbReference type="SMART" id="SM00871"/>
    </source>
</evidence>
<dbReference type="PANTHER" id="PTHR40055:SF1">
    <property type="entry name" value="TRANSCRIPTIONAL REGULATOR YGIV-RELATED"/>
    <property type="match status" value="1"/>
</dbReference>